<feature type="compositionally biased region" description="Low complexity" evidence="1">
    <location>
        <begin position="75"/>
        <end position="91"/>
    </location>
</feature>
<organism evidence="3 4">
    <name type="scientific">Talaromyces proteolyticus</name>
    <dbReference type="NCBI Taxonomy" id="1131652"/>
    <lineage>
        <taxon>Eukaryota</taxon>
        <taxon>Fungi</taxon>
        <taxon>Dikarya</taxon>
        <taxon>Ascomycota</taxon>
        <taxon>Pezizomycotina</taxon>
        <taxon>Eurotiomycetes</taxon>
        <taxon>Eurotiomycetidae</taxon>
        <taxon>Eurotiales</taxon>
        <taxon>Trichocomaceae</taxon>
        <taxon>Talaromyces</taxon>
        <taxon>Talaromyces sect. Bacilispori</taxon>
    </lineage>
</organism>
<comment type="caution">
    <text evidence="3">The sequence shown here is derived from an EMBL/GenBank/DDBJ whole genome shotgun (WGS) entry which is preliminary data.</text>
</comment>
<name>A0AAD4KR31_9EURO</name>
<reference evidence="3" key="1">
    <citation type="submission" date="2021-12" db="EMBL/GenBank/DDBJ databases">
        <title>Convergent genome expansion in fungi linked to evolution of root-endophyte symbiosis.</title>
        <authorList>
            <consortium name="DOE Joint Genome Institute"/>
            <person name="Ke Y.-H."/>
            <person name="Bonito G."/>
            <person name="Liao H.-L."/>
            <person name="Looney B."/>
            <person name="Rojas-Flechas A."/>
            <person name="Nash J."/>
            <person name="Hameed K."/>
            <person name="Schadt C."/>
            <person name="Martin F."/>
            <person name="Crous P.W."/>
            <person name="Miettinen O."/>
            <person name="Magnuson J.K."/>
            <person name="Labbe J."/>
            <person name="Jacobson D."/>
            <person name="Doktycz M.J."/>
            <person name="Veneault-Fourrey C."/>
            <person name="Kuo A."/>
            <person name="Mondo S."/>
            <person name="Calhoun S."/>
            <person name="Riley R."/>
            <person name="Ohm R."/>
            <person name="LaButti K."/>
            <person name="Andreopoulos B."/>
            <person name="Pangilinan J."/>
            <person name="Nolan M."/>
            <person name="Tritt A."/>
            <person name="Clum A."/>
            <person name="Lipzen A."/>
            <person name="Daum C."/>
            <person name="Barry K."/>
            <person name="Grigoriev I.V."/>
            <person name="Vilgalys R."/>
        </authorList>
    </citation>
    <scope>NUCLEOTIDE SEQUENCE</scope>
    <source>
        <strain evidence="3">PMI_201</strain>
    </source>
</reference>
<feature type="compositionally biased region" description="Basic residues" evidence="1">
    <location>
        <begin position="112"/>
        <end position="125"/>
    </location>
</feature>
<feature type="region of interest" description="Disordered" evidence="1">
    <location>
        <begin position="75"/>
        <end position="174"/>
    </location>
</feature>
<dbReference type="AlphaFoldDB" id="A0AAD4KR31"/>
<gene>
    <name evidence="3" type="ORF">BGW36DRAFT_461417</name>
</gene>
<dbReference type="Proteomes" id="UP001201262">
    <property type="component" value="Unassembled WGS sequence"/>
</dbReference>
<dbReference type="RefSeq" id="XP_046072131.1">
    <property type="nucleotide sequence ID" value="XM_046222133.1"/>
</dbReference>
<feature type="compositionally biased region" description="Low complexity" evidence="1">
    <location>
        <begin position="99"/>
        <end position="111"/>
    </location>
</feature>
<feature type="chain" id="PRO_5042061625" evidence="2">
    <location>
        <begin position="21"/>
        <end position="224"/>
    </location>
</feature>
<evidence type="ECO:0000313" key="3">
    <source>
        <dbReference type="EMBL" id="KAH8697430.1"/>
    </source>
</evidence>
<feature type="compositionally biased region" description="Basic and acidic residues" evidence="1">
    <location>
        <begin position="143"/>
        <end position="152"/>
    </location>
</feature>
<feature type="signal peptide" evidence="2">
    <location>
        <begin position="1"/>
        <end position="20"/>
    </location>
</feature>
<evidence type="ECO:0000256" key="2">
    <source>
        <dbReference type="SAM" id="SignalP"/>
    </source>
</evidence>
<dbReference type="EMBL" id="JAJTJA010000006">
    <property type="protein sequence ID" value="KAH8697430.1"/>
    <property type="molecule type" value="Genomic_DNA"/>
</dbReference>
<evidence type="ECO:0000313" key="4">
    <source>
        <dbReference type="Proteomes" id="UP001201262"/>
    </source>
</evidence>
<sequence length="224" mass="23966">MHFQSFLSFSFAALAGTVLAAEYNGGEIPSYLYQGRNRNFRSSVAGSSSVATPASSSAAMRSESAMMVVTVTVTPTPTPTASSSSRPSPTTFALHKSSGHGSSRAASSSHHVSSRHASSTKRHRAVASSTPLVGKIGVPTDSPRTDKSDEQHQPFWNTQKNNKPAPEAPDFVEDNAPVNDKDACSLRCQDLANQCLELLPGNDDYCWSQYPSCQDLCVKEHVDS</sequence>
<evidence type="ECO:0000256" key="1">
    <source>
        <dbReference type="SAM" id="MobiDB-lite"/>
    </source>
</evidence>
<proteinExistence type="predicted"/>
<dbReference type="GeneID" id="70252420"/>
<keyword evidence="4" id="KW-1185">Reference proteome</keyword>
<keyword evidence="2" id="KW-0732">Signal</keyword>
<accession>A0AAD4KR31</accession>
<protein>
    <submittedName>
        <fullName evidence="3">Uncharacterized protein</fullName>
    </submittedName>
</protein>